<dbReference type="PANTHER" id="PTHR19300">
    <property type="entry name" value="BETA-1,4-GALACTOSYLTRANSFERASE"/>
    <property type="match status" value="1"/>
</dbReference>
<sequence length="97" mass="11744">MYRCDPRGPLHFVAGVNKFQYKLIYDWLIGGVLGFTRQQFQKVNGFSNLYFGWGSEDDDMRYRIMSMNMTTYRRPKHVGLYDMIRHNRDKRWRPNNA</sequence>
<dbReference type="Gene3D" id="3.90.550.10">
    <property type="entry name" value="Spore Coat Polysaccharide Biosynthesis Protein SpsA, Chain A"/>
    <property type="match status" value="1"/>
</dbReference>
<dbReference type="PANTHER" id="PTHR19300:SF57">
    <property type="entry name" value="BETA-1,4-N-ACETYLGALACTOSAMINYLTRANSFERASE"/>
    <property type="match status" value="1"/>
</dbReference>
<dbReference type="InterPro" id="IPR029044">
    <property type="entry name" value="Nucleotide-diphossugar_trans"/>
</dbReference>
<protein>
    <submittedName>
        <fullName evidence="3">Beta-1,4-galactosyltransferase 4-like protein</fullName>
    </submittedName>
</protein>
<dbReference type="AlphaFoldDB" id="A0AAV4FWU5"/>
<feature type="domain" description="Galactosyltransferase C-terminal" evidence="2">
    <location>
        <begin position="11"/>
        <end position="86"/>
    </location>
</feature>
<feature type="non-terminal residue" evidence="3">
    <location>
        <position position="97"/>
    </location>
</feature>
<evidence type="ECO:0000256" key="1">
    <source>
        <dbReference type="ARBA" id="ARBA00022679"/>
    </source>
</evidence>
<dbReference type="PRINTS" id="PR02050">
    <property type="entry name" value="B14GALTRFASE"/>
</dbReference>
<dbReference type="SUPFAM" id="SSF53448">
    <property type="entry name" value="Nucleotide-diphospho-sugar transferases"/>
    <property type="match status" value="1"/>
</dbReference>
<dbReference type="InterPro" id="IPR003859">
    <property type="entry name" value="Galactosyl_T"/>
</dbReference>
<keyword evidence="4" id="KW-1185">Reference proteome</keyword>
<dbReference type="Pfam" id="PF02709">
    <property type="entry name" value="Glyco_transf_7C"/>
    <property type="match status" value="1"/>
</dbReference>
<reference evidence="3 4" key="1">
    <citation type="journal article" date="2021" name="Elife">
        <title>Chloroplast acquisition without the gene transfer in kleptoplastic sea slugs, Plakobranchus ocellatus.</title>
        <authorList>
            <person name="Maeda T."/>
            <person name="Takahashi S."/>
            <person name="Yoshida T."/>
            <person name="Shimamura S."/>
            <person name="Takaki Y."/>
            <person name="Nagai Y."/>
            <person name="Toyoda A."/>
            <person name="Suzuki Y."/>
            <person name="Arimoto A."/>
            <person name="Ishii H."/>
            <person name="Satoh N."/>
            <person name="Nishiyama T."/>
            <person name="Hasebe M."/>
            <person name="Maruyama T."/>
            <person name="Minagawa J."/>
            <person name="Obokata J."/>
            <person name="Shigenobu S."/>
        </authorList>
    </citation>
    <scope>NUCLEOTIDE SEQUENCE [LARGE SCALE GENOMIC DNA]</scope>
</reference>
<evidence type="ECO:0000259" key="2">
    <source>
        <dbReference type="Pfam" id="PF02709"/>
    </source>
</evidence>
<dbReference type="GO" id="GO:0005975">
    <property type="term" value="P:carbohydrate metabolic process"/>
    <property type="evidence" value="ECO:0007669"/>
    <property type="project" value="InterPro"/>
</dbReference>
<dbReference type="GO" id="GO:0005794">
    <property type="term" value="C:Golgi apparatus"/>
    <property type="evidence" value="ECO:0007669"/>
    <property type="project" value="TreeGrafter"/>
</dbReference>
<dbReference type="Proteomes" id="UP000762676">
    <property type="component" value="Unassembled WGS sequence"/>
</dbReference>
<dbReference type="GO" id="GO:0008378">
    <property type="term" value="F:galactosyltransferase activity"/>
    <property type="evidence" value="ECO:0007669"/>
    <property type="project" value="TreeGrafter"/>
</dbReference>
<dbReference type="EMBL" id="BMAT01000999">
    <property type="protein sequence ID" value="GFR77803.1"/>
    <property type="molecule type" value="Genomic_DNA"/>
</dbReference>
<keyword evidence="1" id="KW-0808">Transferase</keyword>
<name>A0AAV4FWU5_9GAST</name>
<proteinExistence type="predicted"/>
<dbReference type="InterPro" id="IPR027791">
    <property type="entry name" value="Galactosyl_T_C"/>
</dbReference>
<gene>
    <name evidence="3" type="ORF">ElyMa_000517400</name>
</gene>
<accession>A0AAV4FWU5</accession>
<evidence type="ECO:0000313" key="3">
    <source>
        <dbReference type="EMBL" id="GFR77803.1"/>
    </source>
</evidence>
<organism evidence="3 4">
    <name type="scientific">Elysia marginata</name>
    <dbReference type="NCBI Taxonomy" id="1093978"/>
    <lineage>
        <taxon>Eukaryota</taxon>
        <taxon>Metazoa</taxon>
        <taxon>Spiralia</taxon>
        <taxon>Lophotrochozoa</taxon>
        <taxon>Mollusca</taxon>
        <taxon>Gastropoda</taxon>
        <taxon>Heterobranchia</taxon>
        <taxon>Euthyneura</taxon>
        <taxon>Panpulmonata</taxon>
        <taxon>Sacoglossa</taxon>
        <taxon>Placobranchoidea</taxon>
        <taxon>Plakobranchidae</taxon>
        <taxon>Elysia</taxon>
    </lineage>
</organism>
<evidence type="ECO:0000313" key="4">
    <source>
        <dbReference type="Proteomes" id="UP000762676"/>
    </source>
</evidence>
<comment type="caution">
    <text evidence="3">The sequence shown here is derived from an EMBL/GenBank/DDBJ whole genome shotgun (WGS) entry which is preliminary data.</text>
</comment>